<protein>
    <submittedName>
        <fullName evidence="1">Uncharacterized protein</fullName>
    </submittedName>
</protein>
<accession>A0A5B7FN22</accession>
<name>A0A5B7FN22_PORTR</name>
<proteinExistence type="predicted"/>
<evidence type="ECO:0000313" key="2">
    <source>
        <dbReference type="Proteomes" id="UP000324222"/>
    </source>
</evidence>
<dbReference type="AlphaFoldDB" id="A0A5B7FN22"/>
<reference evidence="1 2" key="1">
    <citation type="submission" date="2019-05" db="EMBL/GenBank/DDBJ databases">
        <title>Another draft genome of Portunus trituberculatus and its Hox gene families provides insights of decapod evolution.</title>
        <authorList>
            <person name="Jeong J.-H."/>
            <person name="Song I."/>
            <person name="Kim S."/>
            <person name="Choi T."/>
            <person name="Kim D."/>
            <person name="Ryu S."/>
            <person name="Kim W."/>
        </authorList>
    </citation>
    <scope>NUCLEOTIDE SEQUENCE [LARGE SCALE GENOMIC DNA]</scope>
    <source>
        <tissue evidence="1">Muscle</tissue>
    </source>
</reference>
<keyword evidence="2" id="KW-1185">Reference proteome</keyword>
<comment type="caution">
    <text evidence="1">The sequence shown here is derived from an EMBL/GenBank/DDBJ whole genome shotgun (WGS) entry which is preliminary data.</text>
</comment>
<dbReference type="EMBL" id="VSRR010007422">
    <property type="protein sequence ID" value="MPC46865.1"/>
    <property type="molecule type" value="Genomic_DNA"/>
</dbReference>
<dbReference type="Proteomes" id="UP000324222">
    <property type="component" value="Unassembled WGS sequence"/>
</dbReference>
<gene>
    <name evidence="1" type="ORF">E2C01_040595</name>
</gene>
<evidence type="ECO:0000313" key="1">
    <source>
        <dbReference type="EMBL" id="MPC46865.1"/>
    </source>
</evidence>
<organism evidence="1 2">
    <name type="scientific">Portunus trituberculatus</name>
    <name type="common">Swimming crab</name>
    <name type="synonym">Neptunus trituberculatus</name>
    <dbReference type="NCBI Taxonomy" id="210409"/>
    <lineage>
        <taxon>Eukaryota</taxon>
        <taxon>Metazoa</taxon>
        <taxon>Ecdysozoa</taxon>
        <taxon>Arthropoda</taxon>
        <taxon>Crustacea</taxon>
        <taxon>Multicrustacea</taxon>
        <taxon>Malacostraca</taxon>
        <taxon>Eumalacostraca</taxon>
        <taxon>Eucarida</taxon>
        <taxon>Decapoda</taxon>
        <taxon>Pleocyemata</taxon>
        <taxon>Brachyura</taxon>
        <taxon>Eubrachyura</taxon>
        <taxon>Portunoidea</taxon>
        <taxon>Portunidae</taxon>
        <taxon>Portuninae</taxon>
        <taxon>Portunus</taxon>
    </lineage>
</organism>
<sequence>MCHHFDTESVQFLDMRHHGREQFSHPGDTSHEGMLVLTTKGAWHLYDVTTTEHHSRAPCGDS</sequence>